<organism evidence="1 2">
    <name type="scientific">Dictyobacter aurantiacus</name>
    <dbReference type="NCBI Taxonomy" id="1936993"/>
    <lineage>
        <taxon>Bacteria</taxon>
        <taxon>Bacillati</taxon>
        <taxon>Chloroflexota</taxon>
        <taxon>Ktedonobacteria</taxon>
        <taxon>Ktedonobacterales</taxon>
        <taxon>Dictyobacteraceae</taxon>
        <taxon>Dictyobacter</taxon>
    </lineage>
</organism>
<name>A0A401ZFQ5_9CHLR</name>
<accession>A0A401ZFQ5</accession>
<sequence length="455" mass="49026">MLALHPFIVILELEATLKPHVSNPPASEPETPQKRTWWAASLSRGGAALFLLLLCLVFAISGRQIWRGWPATTSASNAEFSSSASAPVQAPNGDGLSSLQLPTGRTLVYEQVDHIYTIATGEKSSHALQTPGYIYNRAVPAVVTAGKELLYSGAGIWRMSLSGGSATQIASLPSDQVITSMVVSSDGSTLAWSSAPKDGSGTISLYAGPLDHTSRVYQQPADKCPCYRAFAFPNNDTHTLLLTNDRGDHRSVRYGLWKLTLGQGSSAQPQPYLSDADQQGPLALAPHGNNLLYSTFQGYVPMQEEHAPDDISSLSYANSLSVASIGGAQTQVGRTQTLLPEQGDLENTEEYRWVSTPQFSPDARMLAYTEFSVSNVKHFPRQYALYTVDLHGASGAKPQLLATSTAHYMETGAWLDDHTVTFYADNALYALDIQQHSVARITATGAYADVIAAIE</sequence>
<dbReference type="AlphaFoldDB" id="A0A401ZFQ5"/>
<dbReference type="EMBL" id="BIFQ01000001">
    <property type="protein sequence ID" value="GCE05518.1"/>
    <property type="molecule type" value="Genomic_DNA"/>
</dbReference>
<protein>
    <recommendedName>
        <fullName evidence="3">Lipoprotein LpqB beta-propeller domain-containing protein</fullName>
    </recommendedName>
</protein>
<dbReference type="SUPFAM" id="SSF82171">
    <property type="entry name" value="DPP6 N-terminal domain-like"/>
    <property type="match status" value="1"/>
</dbReference>
<dbReference type="Gene3D" id="2.120.10.30">
    <property type="entry name" value="TolB, C-terminal domain"/>
    <property type="match status" value="1"/>
</dbReference>
<dbReference type="InterPro" id="IPR011042">
    <property type="entry name" value="6-blade_b-propeller_TolB-like"/>
</dbReference>
<reference evidence="2" key="1">
    <citation type="submission" date="2018-12" db="EMBL/GenBank/DDBJ databases">
        <title>Tengunoibacter tsumagoiensis gen. nov., sp. nov., Dictyobacter kobayashii sp. nov., D. alpinus sp. nov., and D. joshuensis sp. nov. and description of Dictyobacteraceae fam. nov. within the order Ktedonobacterales isolated from Tengu-no-mugimeshi.</title>
        <authorList>
            <person name="Wang C.M."/>
            <person name="Zheng Y."/>
            <person name="Sakai Y."/>
            <person name="Toyoda A."/>
            <person name="Minakuchi Y."/>
            <person name="Abe K."/>
            <person name="Yokota A."/>
            <person name="Yabe S."/>
        </authorList>
    </citation>
    <scope>NUCLEOTIDE SEQUENCE [LARGE SCALE GENOMIC DNA]</scope>
    <source>
        <strain evidence="2">S-27</strain>
    </source>
</reference>
<keyword evidence="2" id="KW-1185">Reference proteome</keyword>
<comment type="caution">
    <text evidence="1">The sequence shown here is derived from an EMBL/GenBank/DDBJ whole genome shotgun (WGS) entry which is preliminary data.</text>
</comment>
<proteinExistence type="predicted"/>
<evidence type="ECO:0000313" key="1">
    <source>
        <dbReference type="EMBL" id="GCE05518.1"/>
    </source>
</evidence>
<gene>
    <name evidence="1" type="ORF">KDAU_28470</name>
</gene>
<evidence type="ECO:0000313" key="2">
    <source>
        <dbReference type="Proteomes" id="UP000287224"/>
    </source>
</evidence>
<evidence type="ECO:0008006" key="3">
    <source>
        <dbReference type="Google" id="ProtNLM"/>
    </source>
</evidence>
<dbReference type="Proteomes" id="UP000287224">
    <property type="component" value="Unassembled WGS sequence"/>
</dbReference>